<dbReference type="SUPFAM" id="SSF51735">
    <property type="entry name" value="NAD(P)-binding Rossmann-fold domains"/>
    <property type="match status" value="1"/>
</dbReference>
<evidence type="ECO:0000313" key="2">
    <source>
        <dbReference type="EMBL" id="GHE68713.1"/>
    </source>
</evidence>
<dbReference type="PANTHER" id="PTHR43162:SF1">
    <property type="entry name" value="PRESTALK A DIFFERENTIATION PROTEIN A"/>
    <property type="match status" value="1"/>
</dbReference>
<gene>
    <name evidence="2" type="ORF">GCM10018785_41600</name>
</gene>
<feature type="domain" description="NmrA-like" evidence="1">
    <location>
        <begin position="35"/>
        <end position="272"/>
    </location>
</feature>
<dbReference type="Proteomes" id="UP000608024">
    <property type="component" value="Unassembled WGS sequence"/>
</dbReference>
<dbReference type="EMBL" id="BNBT01000064">
    <property type="protein sequence ID" value="GHE68713.1"/>
    <property type="molecule type" value="Genomic_DNA"/>
</dbReference>
<dbReference type="Gene3D" id="3.90.25.10">
    <property type="entry name" value="UDP-galactose 4-epimerase, domain 1"/>
    <property type="match status" value="1"/>
</dbReference>
<evidence type="ECO:0000313" key="3">
    <source>
        <dbReference type="Proteomes" id="UP000608024"/>
    </source>
</evidence>
<name>A0A919DQS1_9ACTN</name>
<keyword evidence="3" id="KW-1185">Reference proteome</keyword>
<accession>A0A919DQS1</accession>
<comment type="caution">
    <text evidence="2">The sequence shown here is derived from an EMBL/GenBank/DDBJ whole genome shotgun (WGS) entry which is preliminary data.</text>
</comment>
<organism evidence="2 3">
    <name type="scientific">Streptomyces longispororuber</name>
    <dbReference type="NCBI Taxonomy" id="68230"/>
    <lineage>
        <taxon>Bacteria</taxon>
        <taxon>Bacillati</taxon>
        <taxon>Actinomycetota</taxon>
        <taxon>Actinomycetes</taxon>
        <taxon>Kitasatosporales</taxon>
        <taxon>Streptomycetaceae</taxon>
        <taxon>Streptomyces</taxon>
    </lineage>
</organism>
<proteinExistence type="predicted"/>
<protein>
    <submittedName>
        <fullName evidence="2">NmrA family transcriptional regulator</fullName>
    </submittedName>
</protein>
<dbReference type="Gene3D" id="3.40.50.720">
    <property type="entry name" value="NAD(P)-binding Rossmann-like Domain"/>
    <property type="match status" value="1"/>
</dbReference>
<dbReference type="AlphaFoldDB" id="A0A919DQS1"/>
<sequence length="317" mass="32971">MAAGAGRGLAGGMTTNTQYTNGGTAAGPAASDGLTVLVTGATGRTGSPDGRAARAAGLTVRAASRAGSGCGGVRFDWHDPATWDAALRGADAAYLTYFPDVGAPGAADAVGALARRAAELGVRHLVLLSARGEPQADATERALAAAGARRWTVVRSAWFAQNFSEGPLVDGLRAGQLVFPAGEVLEPFVDVRDVADVVVAVLTAGDRYAGQIIEVSGDRLLSFRDAVEDIAAATGRALTYVPVEPRAYGTALRAFGIPESEVEFLIDLFETNLDGRNAYVSDGVRQILGRPPRLFSTYTQETAETTTWKQPPPSLDH</sequence>
<dbReference type="InterPro" id="IPR008030">
    <property type="entry name" value="NmrA-like"/>
</dbReference>
<evidence type="ECO:0000259" key="1">
    <source>
        <dbReference type="Pfam" id="PF05368"/>
    </source>
</evidence>
<reference evidence="2" key="2">
    <citation type="submission" date="2020-09" db="EMBL/GenBank/DDBJ databases">
        <authorList>
            <person name="Sun Q."/>
            <person name="Ohkuma M."/>
        </authorList>
    </citation>
    <scope>NUCLEOTIDE SEQUENCE</scope>
    <source>
        <strain evidence="2">JCM 4784</strain>
    </source>
</reference>
<dbReference type="InterPro" id="IPR036291">
    <property type="entry name" value="NAD(P)-bd_dom_sf"/>
</dbReference>
<dbReference type="InterPro" id="IPR051604">
    <property type="entry name" value="Ergot_Alk_Oxidoreductase"/>
</dbReference>
<reference evidence="2" key="1">
    <citation type="journal article" date="2014" name="Int. J. Syst. Evol. Microbiol.">
        <title>Complete genome sequence of Corynebacterium casei LMG S-19264T (=DSM 44701T), isolated from a smear-ripened cheese.</title>
        <authorList>
            <consortium name="US DOE Joint Genome Institute (JGI-PGF)"/>
            <person name="Walter F."/>
            <person name="Albersmeier A."/>
            <person name="Kalinowski J."/>
            <person name="Ruckert C."/>
        </authorList>
    </citation>
    <scope>NUCLEOTIDE SEQUENCE</scope>
    <source>
        <strain evidence="2">JCM 4784</strain>
    </source>
</reference>
<dbReference type="Pfam" id="PF05368">
    <property type="entry name" value="NmrA"/>
    <property type="match status" value="1"/>
</dbReference>
<dbReference type="PANTHER" id="PTHR43162">
    <property type="match status" value="1"/>
</dbReference>